<dbReference type="Proteomes" id="UP000582981">
    <property type="component" value="Unassembled WGS sequence"/>
</dbReference>
<sequence length="962" mass="103445">MTTATTVELQRDDLVFMFPGQGADPRGGLCALYAVSPRIADIIENVLAQVDTALERNTRQLRPIRQGQVRAVLLNEDRTLELPVGLPQMAGYAASVALQQVLLAMGIRPRAIVAQSLGEIAALVCADVFDIGHGVDAVCALNNAYLDHEGQGAMVLVGASAEDTERLLQAVGRPDLVLACVNTARQCVVSGPNPAIEALFEAVAVDGKPRLHRLVLPYASHHPAQVSVAMRFLDELRALPQRPLRGAIHSSVGRRIYTDADDLQQAMADCVIKPADLPHALLSVPLTERTLFVDMGIGDSLARCVGSTLAGGRALAPLAKSSAELTALFADIAPVKDRDKPASAPATEALVEHLKTALFGPVPASSRQLAASVLAADAFRHRIGEDTLALHRGSYERLRLLIAALPKGLFSDPGLLLALAEWTGVVDVSLCIAFSIQYGLCIGTIREFEQGNPLAVEMREALESGEKVSAYMITEIGGGNSQIATRTEAAFDPVTREFVLHTPDSGALKFTNVGIGDQAKVGVVCARLRVGDKDCGVFPFVLDISDHNGPRPGVRMSLPTEIALVPFDYGLAGFDQVRLPFFAWLSDQARIDEHGVFSDPLGDHDKRLVRTLVAPAHVWVMASVALAAATRASVALALSHSTRRSTMARIAPEASLLRYNTQRRSLFGCLASAYAVTCLVNDSTRIWMRQLDERNVSGHADTSLLTWAPWSSANRALALTKALSAWTAEEVTAECRLRCGVAGDLTLNRFLEYQGLGHVFNDAGGNNLLIILDTARGLMASPLSAPVSPAQRDDLLDPQVWLYLFRAREQRLVDSLREHVEANSALYSDPMDVWNPLLVSAREVGEAHGLRVMMESTARAVEAIESSQAKTLLGLLNALFALGRISRHAAWFMSEGLLEDACYRSLEASQDKLCSQLAEHTAVLIDAFGYPDSATQAPIADPRTDYASALAAALRWNVGAVG</sequence>
<keyword evidence="3" id="KW-0285">Flavoprotein</keyword>
<evidence type="ECO:0000256" key="1">
    <source>
        <dbReference type="ARBA" id="ARBA00001974"/>
    </source>
</evidence>
<dbReference type="InterPro" id="IPR016035">
    <property type="entry name" value="Acyl_Trfase/lysoPLipase"/>
</dbReference>
<dbReference type="GO" id="GO:0033540">
    <property type="term" value="P:fatty acid beta-oxidation using acyl-CoA oxidase"/>
    <property type="evidence" value="ECO:0007669"/>
    <property type="project" value="TreeGrafter"/>
</dbReference>
<dbReference type="InterPro" id="IPR001227">
    <property type="entry name" value="Ac_transferase_dom_sf"/>
</dbReference>
<dbReference type="SMART" id="SM00827">
    <property type="entry name" value="PKS_AT"/>
    <property type="match status" value="1"/>
</dbReference>
<dbReference type="Pfam" id="PF00698">
    <property type="entry name" value="Acyl_transf_1"/>
    <property type="match status" value="1"/>
</dbReference>
<evidence type="ECO:0000256" key="7">
    <source>
        <dbReference type="ARBA" id="ARBA00023098"/>
    </source>
</evidence>
<evidence type="ECO:0000256" key="6">
    <source>
        <dbReference type="ARBA" id="ARBA00023002"/>
    </source>
</evidence>
<comment type="similarity">
    <text evidence="2">Belongs to the acyl-CoA oxidase family.</text>
</comment>
<dbReference type="FunFam" id="1.20.140.10:FF:000007">
    <property type="entry name" value="Acyl-coenzyme A oxidase"/>
    <property type="match status" value="1"/>
</dbReference>
<dbReference type="Pfam" id="PF01756">
    <property type="entry name" value="ACOX"/>
    <property type="match status" value="1"/>
</dbReference>
<dbReference type="SUPFAM" id="SSF52151">
    <property type="entry name" value="FabD/lysophospholipase-like"/>
    <property type="match status" value="1"/>
</dbReference>
<organism evidence="9 10">
    <name type="scientific">Pseudomonas gingeri</name>
    <dbReference type="NCBI Taxonomy" id="117681"/>
    <lineage>
        <taxon>Bacteria</taxon>
        <taxon>Pseudomonadati</taxon>
        <taxon>Pseudomonadota</taxon>
        <taxon>Gammaproteobacteria</taxon>
        <taxon>Pseudomonadales</taxon>
        <taxon>Pseudomonadaceae</taxon>
        <taxon>Pseudomonas</taxon>
    </lineage>
</organism>
<name>A0A7Y8BJK1_9PSED</name>
<gene>
    <name evidence="9" type="ORF">HX829_04510</name>
</gene>
<dbReference type="Pfam" id="PF22924">
    <property type="entry name" value="ACOX_C_alpha1"/>
    <property type="match status" value="1"/>
</dbReference>
<dbReference type="InterPro" id="IPR055060">
    <property type="entry name" value="ACOX_C_alpha1"/>
</dbReference>
<keyword evidence="7" id="KW-0443">Lipid metabolism</keyword>
<dbReference type="GO" id="GO:0055088">
    <property type="term" value="P:lipid homeostasis"/>
    <property type="evidence" value="ECO:0007669"/>
    <property type="project" value="TreeGrafter"/>
</dbReference>
<evidence type="ECO:0000256" key="5">
    <source>
        <dbReference type="ARBA" id="ARBA00022832"/>
    </source>
</evidence>
<evidence type="ECO:0000256" key="3">
    <source>
        <dbReference type="ARBA" id="ARBA00022630"/>
    </source>
</evidence>
<comment type="caution">
    <text evidence="9">The sequence shown here is derived from an EMBL/GenBank/DDBJ whole genome shotgun (WGS) entry which is preliminary data.</text>
</comment>
<dbReference type="RefSeq" id="WP_177143431.1">
    <property type="nucleotide sequence ID" value="NZ_JACAPU010000005.1"/>
</dbReference>
<dbReference type="AlphaFoldDB" id="A0A7Y8BJK1"/>
<dbReference type="SUPFAM" id="SSF47203">
    <property type="entry name" value="Acyl-CoA dehydrogenase C-terminal domain-like"/>
    <property type="match status" value="2"/>
</dbReference>
<dbReference type="InterPro" id="IPR014043">
    <property type="entry name" value="Acyl_transferase_dom"/>
</dbReference>
<protein>
    <submittedName>
        <fullName evidence="9">Acyltransferase domain-containing protein</fullName>
    </submittedName>
</protein>
<dbReference type="Gene3D" id="3.40.366.10">
    <property type="entry name" value="Malonyl-Coenzyme A Acyl Carrier Protein, domain 2"/>
    <property type="match status" value="1"/>
</dbReference>
<dbReference type="InterPro" id="IPR002655">
    <property type="entry name" value="Acyl-CoA_oxidase_C"/>
</dbReference>
<dbReference type="Gene3D" id="1.20.140.10">
    <property type="entry name" value="Butyryl-CoA Dehydrogenase, subunit A, domain 3"/>
    <property type="match status" value="2"/>
</dbReference>
<keyword evidence="9" id="KW-0808">Transferase</keyword>
<comment type="cofactor">
    <cofactor evidence="1">
        <name>FAD</name>
        <dbReference type="ChEBI" id="CHEBI:57692"/>
    </cofactor>
</comment>
<keyword evidence="5" id="KW-0276">Fatty acid metabolism</keyword>
<dbReference type="EMBL" id="JACAPU010000005">
    <property type="protein sequence ID" value="NWB45748.1"/>
    <property type="molecule type" value="Genomic_DNA"/>
</dbReference>
<dbReference type="GO" id="GO:0016746">
    <property type="term" value="F:acyltransferase activity"/>
    <property type="evidence" value="ECO:0007669"/>
    <property type="project" value="UniProtKB-KW"/>
</dbReference>
<dbReference type="InterPro" id="IPR009100">
    <property type="entry name" value="AcylCoA_DH/oxidase_NM_dom_sf"/>
</dbReference>
<dbReference type="PANTHER" id="PTHR10909:SF382">
    <property type="entry name" value="ACYL-COENZYME A OXIDASE"/>
    <property type="match status" value="1"/>
</dbReference>
<accession>A0A7Y8BJK1</accession>
<dbReference type="GO" id="GO:0071949">
    <property type="term" value="F:FAD binding"/>
    <property type="evidence" value="ECO:0007669"/>
    <property type="project" value="InterPro"/>
</dbReference>
<evidence type="ECO:0000259" key="8">
    <source>
        <dbReference type="SMART" id="SM00827"/>
    </source>
</evidence>
<dbReference type="InterPro" id="IPR046373">
    <property type="entry name" value="Acyl-CoA_Oxase/DH_mid-dom_sf"/>
</dbReference>
<keyword evidence="4" id="KW-0274">FAD</keyword>
<reference evidence="9 10" key="1">
    <citation type="submission" date="2020-04" db="EMBL/GenBank/DDBJ databases">
        <title>Molecular characterization of pseudomonads from Agaricus bisporus reveal novel blotch 2 pathogens in Western Europe.</title>
        <authorList>
            <person name="Taparia T."/>
            <person name="Krijger M."/>
            <person name="Haynes E."/>
            <person name="Elpinstone J.G."/>
            <person name="Noble R."/>
            <person name="Van Der Wolf J."/>
        </authorList>
    </citation>
    <scope>NUCLEOTIDE SEQUENCE [LARGE SCALE GENOMIC DNA]</scope>
    <source>
        <strain evidence="9 10">F1001</strain>
    </source>
</reference>
<dbReference type="PANTHER" id="PTHR10909">
    <property type="entry name" value="ELECTRON TRANSPORT OXIDOREDUCTASE"/>
    <property type="match status" value="1"/>
</dbReference>
<dbReference type="InterPro" id="IPR036250">
    <property type="entry name" value="AcylCo_DH-like_C"/>
</dbReference>
<proteinExistence type="inferred from homology"/>
<evidence type="ECO:0000256" key="2">
    <source>
        <dbReference type="ARBA" id="ARBA00006288"/>
    </source>
</evidence>
<dbReference type="SUPFAM" id="SSF56645">
    <property type="entry name" value="Acyl-CoA dehydrogenase NM domain-like"/>
    <property type="match status" value="1"/>
</dbReference>
<evidence type="ECO:0000256" key="4">
    <source>
        <dbReference type="ARBA" id="ARBA00022827"/>
    </source>
</evidence>
<keyword evidence="6" id="KW-0560">Oxidoreductase</keyword>
<dbReference type="InterPro" id="IPR016036">
    <property type="entry name" value="Malonyl_transacylase_ACP-bd"/>
</dbReference>
<keyword evidence="9" id="KW-0012">Acyltransferase</keyword>
<dbReference type="SUPFAM" id="SSF55048">
    <property type="entry name" value="Probable ACP-binding domain of malonyl-CoA ACP transacylase"/>
    <property type="match status" value="1"/>
</dbReference>
<dbReference type="GO" id="GO:0003997">
    <property type="term" value="F:acyl-CoA oxidase activity"/>
    <property type="evidence" value="ECO:0007669"/>
    <property type="project" value="InterPro"/>
</dbReference>
<feature type="domain" description="Malonyl-CoA:ACP transacylase (MAT)" evidence="8">
    <location>
        <begin position="17"/>
        <end position="313"/>
    </location>
</feature>
<evidence type="ECO:0000313" key="9">
    <source>
        <dbReference type="EMBL" id="NWB45748.1"/>
    </source>
</evidence>
<evidence type="ECO:0000313" key="10">
    <source>
        <dbReference type="Proteomes" id="UP000582981"/>
    </source>
</evidence>
<dbReference type="GO" id="GO:0005504">
    <property type="term" value="F:fatty acid binding"/>
    <property type="evidence" value="ECO:0007669"/>
    <property type="project" value="TreeGrafter"/>
</dbReference>
<dbReference type="Gene3D" id="2.40.110.10">
    <property type="entry name" value="Butyryl-CoA Dehydrogenase, subunit A, domain 2"/>
    <property type="match status" value="1"/>
</dbReference>
<dbReference type="InterPro" id="IPR012258">
    <property type="entry name" value="Acyl-CoA_oxidase"/>
</dbReference>